<organism evidence="4 5">
    <name type="scientific">Actinotignum urinale</name>
    <dbReference type="NCBI Taxonomy" id="190146"/>
    <lineage>
        <taxon>Bacteria</taxon>
        <taxon>Bacillati</taxon>
        <taxon>Actinomycetota</taxon>
        <taxon>Actinomycetes</taxon>
        <taxon>Actinomycetales</taxon>
        <taxon>Actinomycetaceae</taxon>
        <taxon>Actinotignum</taxon>
    </lineage>
</organism>
<dbReference type="AlphaFoldDB" id="A0AAW9HX46"/>
<feature type="compositionally biased region" description="Polar residues" evidence="1">
    <location>
        <begin position="19"/>
        <end position="44"/>
    </location>
</feature>
<protein>
    <submittedName>
        <fullName evidence="4">Acyl-CoA thioester hydrolase/BAAT C-terminal domain-containing protein</fullName>
    </submittedName>
</protein>
<evidence type="ECO:0000259" key="3">
    <source>
        <dbReference type="Pfam" id="PF00326"/>
    </source>
</evidence>
<dbReference type="EMBL" id="JAWNGC010000002">
    <property type="protein sequence ID" value="MDY5154594.1"/>
    <property type="molecule type" value="Genomic_DNA"/>
</dbReference>
<dbReference type="Proteomes" id="UP001281731">
    <property type="component" value="Unassembled WGS sequence"/>
</dbReference>
<evidence type="ECO:0000256" key="1">
    <source>
        <dbReference type="SAM" id="MobiDB-lite"/>
    </source>
</evidence>
<feature type="transmembrane region" description="Helical" evidence="2">
    <location>
        <begin position="78"/>
        <end position="99"/>
    </location>
</feature>
<feature type="compositionally biased region" description="Polar residues" evidence="1">
    <location>
        <begin position="61"/>
        <end position="70"/>
    </location>
</feature>
<dbReference type="PANTHER" id="PTHR43265">
    <property type="entry name" value="ESTERASE ESTD"/>
    <property type="match status" value="1"/>
</dbReference>
<evidence type="ECO:0000313" key="4">
    <source>
        <dbReference type="EMBL" id="MDY5154594.1"/>
    </source>
</evidence>
<reference evidence="4" key="1">
    <citation type="submission" date="2023-10" db="EMBL/GenBank/DDBJ databases">
        <title>Whole Genome based description of the genera Actinobaculum and Actinotignum reveals a complex phylogenetic relationship within the species included in the genus Actinotignum.</title>
        <authorList>
            <person name="Jensen C.S."/>
            <person name="Dargis R."/>
            <person name="Kemp M."/>
            <person name="Christensen J.J."/>
        </authorList>
    </citation>
    <scope>NUCLEOTIDE SEQUENCE</scope>
    <source>
        <strain evidence="4">SLA_B511</strain>
    </source>
</reference>
<dbReference type="PANTHER" id="PTHR43265:SF1">
    <property type="entry name" value="ESTERASE ESTD"/>
    <property type="match status" value="1"/>
</dbReference>
<dbReference type="InterPro" id="IPR053145">
    <property type="entry name" value="AB_hydrolase_Est10"/>
</dbReference>
<keyword evidence="2" id="KW-0812">Transmembrane</keyword>
<dbReference type="InterPro" id="IPR001375">
    <property type="entry name" value="Peptidase_S9_cat"/>
</dbReference>
<feature type="transmembrane region" description="Helical" evidence="2">
    <location>
        <begin position="507"/>
        <end position="528"/>
    </location>
</feature>
<feature type="transmembrane region" description="Helical" evidence="2">
    <location>
        <begin position="466"/>
        <end position="487"/>
    </location>
</feature>
<dbReference type="InterPro" id="IPR029058">
    <property type="entry name" value="AB_hydrolase_fold"/>
</dbReference>
<feature type="region of interest" description="Disordered" evidence="1">
    <location>
        <begin position="19"/>
        <end position="71"/>
    </location>
</feature>
<keyword evidence="4" id="KW-0378">Hydrolase</keyword>
<sequence>MALQRYFHIFSSWRSSANPSRQQRVFSTTTNSERSDSVPTNNGSEPAPTKNGDGDEMLLTENGSEPSSTLKKTRMRPLTFMLVWLLTILFLGVIGINMGPHWDPKPINQRVISQTKNTKIGSCLESGCTPTQTYETEREMREVRLRDGVTVPVEVTKPLSGEGKRPGMLFIHGTGTDKPSAFRREANLIASTGIITYVPQKRIDNYSTLHRDYLALARDVNDVFNQMIVASDIDADKSGIYSVSEGCFVSPIVAATNPAIKYVAFISAPVLPIRSQGSYAAQTYMQSIHAPERFSNNLKKILGQNFGAGNLEYFDFNPSPYQQEIHVPVMMLYGTGDKSMPLEQGPVAMREDLRKAGNENLTIRYYEGHDHGLQDKKKKISGQAMQDVSDWVNTLPESSHAEPRIAGDQPDQGFAVPPIVAESLMPIPYLLMLYATVPVLLVLALVMSIVACLRRKGRTVSDILRMLSPSMASGAVLLATLLAYVWYIKQVAYTALNYLQNDLIIRGGFIAVTLLACCAVGAGIRALWKSREMWADISLPVKMAMILNFAWQIGALAILTYLNVFPTLMR</sequence>
<dbReference type="RefSeq" id="WP_320756344.1">
    <property type="nucleotide sequence ID" value="NZ_JAWNGB010000010.1"/>
</dbReference>
<dbReference type="SUPFAM" id="SSF53474">
    <property type="entry name" value="alpha/beta-Hydrolases"/>
    <property type="match status" value="1"/>
</dbReference>
<feature type="transmembrane region" description="Helical" evidence="2">
    <location>
        <begin position="429"/>
        <end position="454"/>
    </location>
</feature>
<comment type="caution">
    <text evidence="4">The sequence shown here is derived from an EMBL/GenBank/DDBJ whole genome shotgun (WGS) entry which is preliminary data.</text>
</comment>
<dbReference type="Pfam" id="PF00326">
    <property type="entry name" value="Peptidase_S9"/>
    <property type="match status" value="1"/>
</dbReference>
<keyword evidence="2" id="KW-1133">Transmembrane helix</keyword>
<dbReference type="GO" id="GO:0052689">
    <property type="term" value="F:carboxylic ester hydrolase activity"/>
    <property type="evidence" value="ECO:0007669"/>
    <property type="project" value="TreeGrafter"/>
</dbReference>
<feature type="transmembrane region" description="Helical" evidence="2">
    <location>
        <begin position="549"/>
        <end position="569"/>
    </location>
</feature>
<dbReference type="GO" id="GO:0008236">
    <property type="term" value="F:serine-type peptidase activity"/>
    <property type="evidence" value="ECO:0007669"/>
    <property type="project" value="InterPro"/>
</dbReference>
<gene>
    <name evidence="4" type="ORF">R6G80_02490</name>
</gene>
<dbReference type="GO" id="GO:0006508">
    <property type="term" value="P:proteolysis"/>
    <property type="evidence" value="ECO:0007669"/>
    <property type="project" value="InterPro"/>
</dbReference>
<name>A0AAW9HX46_9ACTO</name>
<evidence type="ECO:0000313" key="5">
    <source>
        <dbReference type="Proteomes" id="UP001281731"/>
    </source>
</evidence>
<feature type="domain" description="Peptidase S9 prolyl oligopeptidase catalytic" evidence="3">
    <location>
        <begin position="217"/>
        <end position="393"/>
    </location>
</feature>
<keyword evidence="2" id="KW-0472">Membrane</keyword>
<evidence type="ECO:0000256" key="2">
    <source>
        <dbReference type="SAM" id="Phobius"/>
    </source>
</evidence>
<proteinExistence type="predicted"/>
<dbReference type="Gene3D" id="3.40.50.1820">
    <property type="entry name" value="alpha/beta hydrolase"/>
    <property type="match status" value="1"/>
</dbReference>
<accession>A0AAW9HX46</accession>